<name>A0A2G8KHE5_STIJA</name>
<dbReference type="PANTHER" id="PTHR31664:SF8">
    <property type="entry name" value="DUF4440 DOMAIN-CONTAINING PROTEIN"/>
    <property type="match status" value="1"/>
</dbReference>
<reference evidence="2 3" key="1">
    <citation type="journal article" date="2017" name="PLoS Biol.">
        <title>The sea cucumber genome provides insights into morphological evolution and visceral regeneration.</title>
        <authorList>
            <person name="Zhang X."/>
            <person name="Sun L."/>
            <person name="Yuan J."/>
            <person name="Sun Y."/>
            <person name="Gao Y."/>
            <person name="Zhang L."/>
            <person name="Li S."/>
            <person name="Dai H."/>
            <person name="Hamel J.F."/>
            <person name="Liu C."/>
            <person name="Yu Y."/>
            <person name="Liu S."/>
            <person name="Lin W."/>
            <person name="Guo K."/>
            <person name="Jin S."/>
            <person name="Xu P."/>
            <person name="Storey K.B."/>
            <person name="Huan P."/>
            <person name="Zhang T."/>
            <person name="Zhou Y."/>
            <person name="Zhang J."/>
            <person name="Lin C."/>
            <person name="Li X."/>
            <person name="Xing L."/>
            <person name="Huo D."/>
            <person name="Sun M."/>
            <person name="Wang L."/>
            <person name="Mercier A."/>
            <person name="Li F."/>
            <person name="Yang H."/>
            <person name="Xiang J."/>
        </authorList>
    </citation>
    <scope>NUCLEOTIDE SEQUENCE [LARGE SCALE GENOMIC DNA]</scope>
    <source>
        <strain evidence="2">Shaxun</strain>
        <tissue evidence="2">Muscle</tissue>
    </source>
</reference>
<dbReference type="OrthoDB" id="5970825at2759"/>
<evidence type="ECO:0000259" key="1">
    <source>
        <dbReference type="Pfam" id="PF14534"/>
    </source>
</evidence>
<evidence type="ECO:0000313" key="2">
    <source>
        <dbReference type="EMBL" id="PIK47399.1"/>
    </source>
</evidence>
<dbReference type="InterPro" id="IPR027843">
    <property type="entry name" value="DUF4440"/>
</dbReference>
<gene>
    <name evidence="2" type="ORF">BSL78_15733</name>
</gene>
<dbReference type="SUPFAM" id="SSF54427">
    <property type="entry name" value="NTF2-like"/>
    <property type="match status" value="1"/>
</dbReference>
<dbReference type="Pfam" id="PF14534">
    <property type="entry name" value="DUF4440"/>
    <property type="match status" value="1"/>
</dbReference>
<feature type="domain" description="DUF4440" evidence="1">
    <location>
        <begin position="9"/>
        <end position="113"/>
    </location>
</feature>
<dbReference type="InterPro" id="IPR032710">
    <property type="entry name" value="NTF2-like_dom_sf"/>
</dbReference>
<sequence>MSSTIKEEIEAADRKLENCFGSADFVGLSNLYTEDCKVLATGSPMLEGHEGVAKLFKGVYDSGPKSVKLVEEEIGTAGGDVIYSRGLYTFFLADGSVADEGKFVVLWKRVNGQMYLYTDIINTNKS</sequence>
<evidence type="ECO:0000313" key="3">
    <source>
        <dbReference type="Proteomes" id="UP000230750"/>
    </source>
</evidence>
<protein>
    <recommendedName>
        <fullName evidence="1">DUF4440 domain-containing protein</fullName>
    </recommendedName>
</protein>
<proteinExistence type="predicted"/>
<dbReference type="STRING" id="307972.A0A2G8KHE5"/>
<dbReference type="AlphaFoldDB" id="A0A2G8KHE5"/>
<accession>A0A2G8KHE5</accession>
<dbReference type="Proteomes" id="UP000230750">
    <property type="component" value="Unassembled WGS sequence"/>
</dbReference>
<dbReference type="EMBL" id="MRZV01000582">
    <property type="protein sequence ID" value="PIK47399.1"/>
    <property type="molecule type" value="Genomic_DNA"/>
</dbReference>
<keyword evidence="3" id="KW-1185">Reference proteome</keyword>
<dbReference type="Gene3D" id="3.10.450.50">
    <property type="match status" value="1"/>
</dbReference>
<organism evidence="2 3">
    <name type="scientific">Stichopus japonicus</name>
    <name type="common">Sea cucumber</name>
    <dbReference type="NCBI Taxonomy" id="307972"/>
    <lineage>
        <taxon>Eukaryota</taxon>
        <taxon>Metazoa</taxon>
        <taxon>Echinodermata</taxon>
        <taxon>Eleutherozoa</taxon>
        <taxon>Echinozoa</taxon>
        <taxon>Holothuroidea</taxon>
        <taxon>Aspidochirotacea</taxon>
        <taxon>Aspidochirotida</taxon>
        <taxon>Stichopodidae</taxon>
        <taxon>Apostichopus</taxon>
    </lineage>
</organism>
<dbReference type="PANTHER" id="PTHR31664">
    <property type="entry name" value="PROTEIN CBG16427"/>
    <property type="match status" value="1"/>
</dbReference>
<comment type="caution">
    <text evidence="2">The sequence shown here is derived from an EMBL/GenBank/DDBJ whole genome shotgun (WGS) entry which is preliminary data.</text>
</comment>